<dbReference type="OrthoDB" id="9797506at2"/>
<dbReference type="SUPFAM" id="SSF49777">
    <property type="entry name" value="PEBP-like"/>
    <property type="match status" value="1"/>
</dbReference>
<protein>
    <submittedName>
        <fullName evidence="2">YbhB/YbcL family Raf kinase inhibitor-like protein</fullName>
    </submittedName>
</protein>
<reference evidence="2 3" key="1">
    <citation type="submission" date="2017-10" db="EMBL/GenBank/DDBJ databases">
        <title>Bifidobacterium xylocopum sp. nov. and Bifidobacterium aemilianum sp. nov., from the carpenter bee (Xylocopa violacea) digestive tract.</title>
        <authorList>
            <person name="Alberoni D."/>
            <person name="Baffoni L."/>
            <person name="Di Gioia D."/>
            <person name="Gaggia F."/>
            <person name="Biavati B."/>
        </authorList>
    </citation>
    <scope>NUCLEOTIDE SEQUENCE [LARGE SCALE GENOMIC DNA]</scope>
    <source>
        <strain evidence="2 3">XV2</strain>
    </source>
</reference>
<dbReference type="NCBIfam" id="TIGR00481">
    <property type="entry name" value="YbhB/YbcL family Raf kinase inhibitor-like protein"/>
    <property type="match status" value="1"/>
</dbReference>
<dbReference type="AlphaFoldDB" id="A0A366KCJ5"/>
<dbReference type="Gene3D" id="3.90.280.10">
    <property type="entry name" value="PEBP-like"/>
    <property type="match status" value="1"/>
</dbReference>
<sequence>MRIATDFDIIPDEYAKRAGGDRSLDDTPVVSFPFMLEDLPEGAAFLSWELVDPDSIPVCGFQWIHWSLANLPLGRLVEDPASGAVHVPADLSRRLSDLAPGATQGRTSQASKFVGGTNPALTCRYNGPTPPDTTHDYVLRVWATGMPLPGLEEGFWLNALERAVHDNPAVLAQAEAWLPAEA</sequence>
<dbReference type="RefSeq" id="WP_113853236.1">
    <property type="nucleotide sequence ID" value="NZ_PDCH01000005.1"/>
</dbReference>
<evidence type="ECO:0000256" key="1">
    <source>
        <dbReference type="ARBA" id="ARBA00007120"/>
    </source>
</evidence>
<dbReference type="EMBL" id="PDCH01000005">
    <property type="protein sequence ID" value="RBP99465.1"/>
    <property type="molecule type" value="Genomic_DNA"/>
</dbReference>
<comment type="similarity">
    <text evidence="1">Belongs to the UPF0098 family.</text>
</comment>
<evidence type="ECO:0000313" key="3">
    <source>
        <dbReference type="Proteomes" id="UP000252345"/>
    </source>
</evidence>
<gene>
    <name evidence="2" type="ORF">CRD59_03600</name>
</gene>
<accession>A0A366KCJ5</accession>
<evidence type="ECO:0000313" key="2">
    <source>
        <dbReference type="EMBL" id="RBP99465.1"/>
    </source>
</evidence>
<comment type="caution">
    <text evidence="2">The sequence shown here is derived from an EMBL/GenBank/DDBJ whole genome shotgun (WGS) entry which is preliminary data.</text>
</comment>
<dbReference type="InterPro" id="IPR005247">
    <property type="entry name" value="YbhB_YbcL/LppC-like"/>
</dbReference>
<dbReference type="InterPro" id="IPR036610">
    <property type="entry name" value="PEBP-like_sf"/>
</dbReference>
<dbReference type="Pfam" id="PF01161">
    <property type="entry name" value="PBP"/>
    <property type="match status" value="1"/>
</dbReference>
<organism evidence="2 3">
    <name type="scientific">Bifidobacterium xylocopae</name>
    <dbReference type="NCBI Taxonomy" id="2493119"/>
    <lineage>
        <taxon>Bacteria</taxon>
        <taxon>Bacillati</taxon>
        <taxon>Actinomycetota</taxon>
        <taxon>Actinomycetes</taxon>
        <taxon>Bifidobacteriales</taxon>
        <taxon>Bifidobacteriaceae</taxon>
        <taxon>Bifidobacterium</taxon>
    </lineage>
</organism>
<dbReference type="InterPro" id="IPR008914">
    <property type="entry name" value="PEBP"/>
</dbReference>
<proteinExistence type="inferred from homology"/>
<name>A0A366KCJ5_9BIFI</name>
<keyword evidence="3" id="KW-1185">Reference proteome</keyword>
<dbReference type="Proteomes" id="UP000252345">
    <property type="component" value="Unassembled WGS sequence"/>
</dbReference>
<dbReference type="CDD" id="cd00865">
    <property type="entry name" value="PEBP_bact_arch"/>
    <property type="match status" value="1"/>
</dbReference>